<dbReference type="OrthoDB" id="9800356at2"/>
<dbReference type="AlphaFoldDB" id="A0A2T0XB40"/>
<proteinExistence type="predicted"/>
<gene>
    <name evidence="3" type="ORF">DFO77_11019</name>
</gene>
<dbReference type="STRING" id="1168289.GCA_000259075_03623"/>
<dbReference type="InterPro" id="IPR010766">
    <property type="entry name" value="DRTGG"/>
</dbReference>
<dbReference type="RefSeq" id="WP_106154084.1">
    <property type="nucleotide sequence ID" value="NZ_PVTS01000016.1"/>
</dbReference>
<dbReference type="InterPro" id="IPR028979">
    <property type="entry name" value="Ser_kin/Pase_Hpr-like_N_sf"/>
</dbReference>
<comment type="caution">
    <text evidence="3">The sequence shown here is derived from an EMBL/GenBank/DDBJ whole genome shotgun (WGS) entry which is preliminary data.</text>
</comment>
<name>A0A2T0XB40_9BACT</name>
<evidence type="ECO:0000256" key="1">
    <source>
        <dbReference type="ARBA" id="ARBA00011643"/>
    </source>
</evidence>
<evidence type="ECO:0000313" key="3">
    <source>
        <dbReference type="EMBL" id="RCW35254.1"/>
    </source>
</evidence>
<dbReference type="Gene3D" id="3.40.1390.20">
    <property type="entry name" value="HprK N-terminal domain-like"/>
    <property type="match status" value="1"/>
</dbReference>
<organism evidence="3 4">
    <name type="scientific">Marinilabilia salmonicolor</name>
    <dbReference type="NCBI Taxonomy" id="989"/>
    <lineage>
        <taxon>Bacteria</taxon>
        <taxon>Pseudomonadati</taxon>
        <taxon>Bacteroidota</taxon>
        <taxon>Bacteroidia</taxon>
        <taxon>Marinilabiliales</taxon>
        <taxon>Marinilabiliaceae</taxon>
        <taxon>Marinilabilia</taxon>
    </lineage>
</organism>
<dbReference type="Proteomes" id="UP000252733">
    <property type="component" value="Unassembled WGS sequence"/>
</dbReference>
<accession>A0A2T0XB40</accession>
<dbReference type="SUPFAM" id="SSF75138">
    <property type="entry name" value="HprK N-terminal domain-like"/>
    <property type="match status" value="1"/>
</dbReference>
<keyword evidence="4" id="KW-1185">Reference proteome</keyword>
<reference evidence="3 4" key="1">
    <citation type="submission" date="2018-07" db="EMBL/GenBank/DDBJ databases">
        <title>Freshwater and sediment microbial communities from various areas in North America, analyzing microbe dynamics in response to fracking.</title>
        <authorList>
            <person name="Lamendella R."/>
        </authorList>
    </citation>
    <scope>NUCLEOTIDE SEQUENCE [LARGE SCALE GENOMIC DNA]</scope>
    <source>
        <strain evidence="3 4">160A</strain>
    </source>
</reference>
<sequence>MTVNDVIKSLGLSVFGGEKGLSREVTGGYVSDLLSDVMGNASEGDVWATLQTHKNVMAVASLKEVAAVILVKGLKPDEDMLEQSNEEDVPVLGTEMETFELAGRLYGLIKK</sequence>
<protein>
    <submittedName>
        <fullName evidence="3">DRTGG domain-containing protein</fullName>
    </submittedName>
</protein>
<feature type="domain" description="DRTGG" evidence="2">
    <location>
        <begin position="54"/>
        <end position="105"/>
    </location>
</feature>
<dbReference type="Pfam" id="PF07085">
    <property type="entry name" value="DRTGG"/>
    <property type="match status" value="1"/>
</dbReference>
<comment type="subunit">
    <text evidence="1">Homohexamer.</text>
</comment>
<dbReference type="EMBL" id="QPIZ01000010">
    <property type="protein sequence ID" value="RCW35254.1"/>
    <property type="molecule type" value="Genomic_DNA"/>
</dbReference>
<evidence type="ECO:0000259" key="2">
    <source>
        <dbReference type="Pfam" id="PF07085"/>
    </source>
</evidence>
<evidence type="ECO:0000313" key="4">
    <source>
        <dbReference type="Proteomes" id="UP000252733"/>
    </source>
</evidence>